<organism evidence="7 8">
    <name type="scientific">Rhizobium leguminosarum bv. viciae</name>
    <dbReference type="NCBI Taxonomy" id="387"/>
    <lineage>
        <taxon>Bacteria</taxon>
        <taxon>Pseudomonadati</taxon>
        <taxon>Pseudomonadota</taxon>
        <taxon>Alphaproteobacteria</taxon>
        <taxon>Hyphomicrobiales</taxon>
        <taxon>Rhizobiaceae</taxon>
        <taxon>Rhizobium/Agrobacterium group</taxon>
        <taxon>Rhizobium</taxon>
    </lineage>
</organism>
<dbReference type="PRINTS" id="PR00507">
    <property type="entry name" value="N12N6MTFRASE"/>
</dbReference>
<dbReference type="SUPFAM" id="SSF53335">
    <property type="entry name" value="S-adenosyl-L-methionine-dependent methyltransferases"/>
    <property type="match status" value="1"/>
</dbReference>
<dbReference type="Pfam" id="PF07669">
    <property type="entry name" value="Eco57I"/>
    <property type="match status" value="1"/>
</dbReference>
<dbReference type="PANTHER" id="PTHR33841:SF1">
    <property type="entry name" value="DNA METHYLTRANSFERASE A"/>
    <property type="match status" value="1"/>
</dbReference>
<keyword evidence="2 7" id="KW-0489">Methyltransferase</keyword>
<dbReference type="PANTHER" id="PTHR33841">
    <property type="entry name" value="DNA METHYLTRANSFERASE YEEA-RELATED"/>
    <property type="match status" value="1"/>
</dbReference>
<dbReference type="Proteomes" id="UP000662259">
    <property type="component" value="Unassembled WGS sequence"/>
</dbReference>
<sequence>MTVHPLTLERVSATLGWPAVKSLVEPSGAGPAHFARLVKVKVGRGLGRLTSDGFKRIGVLVANPDGTETDPPFALVAEFGGRVSAGTLRELHRLAWNFSHAPTLITIEPDMVRVWSCCEAPSNETLIEDFVVHSIAAEEFFGSPSNRLQAGALRALHWLNLVSGKFFNDRASRFSRDGRADQTLLSNLRFIRTELGNKGLKNDDVCHDLLARVIFVQFLFDRKDSDGIAALNAEKLKLLYADGTLSRSYSSFTEILHDYDDCYRLFDWLNSKFNGDLFPGKGETVEERAAGWIAEQALVKAQHLALLADFIAGNIFLPTGQASLWPQYSFDVIPLEFISSIYETFVVERAAQDGIFYTPTHLVDFVLDRVLPWNDEAWDIRVLDPACGSGIFLVKSFQRLVHRWRYKTGEQVIPAKLLRRILERNLLGVDKDPHAVRVACFSLYLAMCDEIEPRHYWTQVRFPSMRNRQLICSDFFVEAEGFNTEDKSDRFDLIIGNAPWGSDLATNAAKVWAGDPSHEWPIPNKDIGSLFLAKGAMLLAAGGKLALIQSASSLLFNSSDNAVGFRRQLFEKHAVEAIYNLSALRFKVFKRKNHTTAVSSSPSCIVVLQAIAPEADRLIAYVSPKTVPTVVDDFSIVIEPNDYRWVSSVDALNDPFIWTTMMWGTPRDLNLMQRLRRCQTLEAAKIDRSVLTREGIIFGDEKRHLASMADRHILKGRSFPEGSMTELMASVLPLAGELFVHSRDSTNFEAFTMPQLIIKQGWQLATRRFQARIVRSPDSQGILCNQSYVTVHGSEELLETACLVYNSMLATYFLQLSSGRMAAYRPEVAVRDLLKVPLPEGPVDIASVSSQLDIDTRIFAAFRLKDAERALIEDMVNITMADLRSEYDRPGQLPTSTDGSETVLENYCEYFTRVLKAGFGKKKAIRSSIFVPPELEQFPYRLVAFELVDNDEGIIRSLPMDAPELLEKFESLSEGGLSNYRSILFRRTARIYDRQGEYPTIYILKPDAVRYWTRTAALNEADDVAMDFFSWMRASVGSRTPA</sequence>
<evidence type="ECO:0000313" key="8">
    <source>
        <dbReference type="Proteomes" id="UP000662259"/>
    </source>
</evidence>
<dbReference type="AlphaFoldDB" id="A0A8I2KDB8"/>
<keyword evidence="3" id="KW-0808">Transferase</keyword>
<keyword evidence="4" id="KW-0949">S-adenosyl-L-methionine</keyword>
<dbReference type="GO" id="GO:0032259">
    <property type="term" value="P:methylation"/>
    <property type="evidence" value="ECO:0007669"/>
    <property type="project" value="UniProtKB-KW"/>
</dbReference>
<dbReference type="GO" id="GO:0006304">
    <property type="term" value="P:DNA modification"/>
    <property type="evidence" value="ECO:0007669"/>
    <property type="project" value="InterPro"/>
</dbReference>
<gene>
    <name evidence="7" type="ORF">GFL91_00040</name>
</gene>
<evidence type="ECO:0000256" key="2">
    <source>
        <dbReference type="ARBA" id="ARBA00022603"/>
    </source>
</evidence>
<dbReference type="InterPro" id="IPR011639">
    <property type="entry name" value="MethylTrfase_TaqI-like_dom"/>
</dbReference>
<dbReference type="InterPro" id="IPR029063">
    <property type="entry name" value="SAM-dependent_MTases_sf"/>
</dbReference>
<evidence type="ECO:0000256" key="5">
    <source>
        <dbReference type="ARBA" id="ARBA00047942"/>
    </source>
</evidence>
<dbReference type="Gene3D" id="3.40.50.150">
    <property type="entry name" value="Vaccinia Virus protein VP39"/>
    <property type="match status" value="1"/>
</dbReference>
<protein>
    <recommendedName>
        <fullName evidence="1">site-specific DNA-methyltransferase (adenine-specific)</fullName>
        <ecNumber evidence="1">2.1.1.72</ecNumber>
    </recommendedName>
</protein>
<comment type="caution">
    <text evidence="7">The sequence shown here is derived from an EMBL/GenBank/DDBJ whole genome shotgun (WGS) entry which is preliminary data.</text>
</comment>
<name>A0A8I2KDB8_RHILV</name>
<dbReference type="EC" id="2.1.1.72" evidence="1"/>
<evidence type="ECO:0000259" key="6">
    <source>
        <dbReference type="Pfam" id="PF07669"/>
    </source>
</evidence>
<evidence type="ECO:0000256" key="1">
    <source>
        <dbReference type="ARBA" id="ARBA00011900"/>
    </source>
</evidence>
<accession>A0A8I2KDB8</accession>
<dbReference type="RefSeq" id="WP_168274401.1">
    <property type="nucleotide sequence ID" value="NZ_WIEZ01000001.1"/>
</dbReference>
<evidence type="ECO:0000256" key="4">
    <source>
        <dbReference type="ARBA" id="ARBA00022691"/>
    </source>
</evidence>
<dbReference type="GO" id="GO:0009007">
    <property type="term" value="F:site-specific DNA-methyltransferase (adenine-specific) activity"/>
    <property type="evidence" value="ECO:0007669"/>
    <property type="project" value="UniProtKB-EC"/>
</dbReference>
<comment type="catalytic activity">
    <reaction evidence="5">
        <text>a 2'-deoxyadenosine in DNA + S-adenosyl-L-methionine = an N(6)-methyl-2'-deoxyadenosine in DNA + S-adenosyl-L-homocysteine + H(+)</text>
        <dbReference type="Rhea" id="RHEA:15197"/>
        <dbReference type="Rhea" id="RHEA-COMP:12418"/>
        <dbReference type="Rhea" id="RHEA-COMP:12419"/>
        <dbReference type="ChEBI" id="CHEBI:15378"/>
        <dbReference type="ChEBI" id="CHEBI:57856"/>
        <dbReference type="ChEBI" id="CHEBI:59789"/>
        <dbReference type="ChEBI" id="CHEBI:90615"/>
        <dbReference type="ChEBI" id="CHEBI:90616"/>
        <dbReference type="EC" id="2.1.1.72"/>
    </reaction>
</comment>
<evidence type="ECO:0000313" key="7">
    <source>
        <dbReference type="EMBL" id="NKM43407.1"/>
    </source>
</evidence>
<reference evidence="7" key="1">
    <citation type="submission" date="2019-10" db="EMBL/GenBank/DDBJ databases">
        <title>Rhizobium leguminosarum symbiovar viciae collection.</title>
        <authorList>
            <person name="Boivin S."/>
            <person name="Lepetit M."/>
        </authorList>
    </citation>
    <scope>NUCLEOTIDE SEQUENCE</scope>
    <source>
        <strain evidence="7">L143</strain>
    </source>
</reference>
<proteinExistence type="predicted"/>
<dbReference type="EMBL" id="WIEZ01000001">
    <property type="protein sequence ID" value="NKM43407.1"/>
    <property type="molecule type" value="Genomic_DNA"/>
</dbReference>
<evidence type="ECO:0000256" key="3">
    <source>
        <dbReference type="ARBA" id="ARBA00022679"/>
    </source>
</evidence>
<dbReference type="InterPro" id="IPR050953">
    <property type="entry name" value="N4_N6_ade-DNA_methylase"/>
</dbReference>
<feature type="domain" description="Type II methyltransferase M.TaqI-like" evidence="6">
    <location>
        <begin position="425"/>
        <end position="582"/>
    </location>
</feature>